<sequence length="90" mass="10000">MNTNNKTLAVDALAVMDELIDFEERHAEYEPRQNHEAREARAAVAELIEEHRLLLDALKRLPATDGRVIGLIPLIGRSESALARVKGESA</sequence>
<name>A0AA40YBF3_STEMA</name>
<dbReference type="EMBL" id="JADUOV010000018">
    <property type="protein sequence ID" value="MBH1792028.1"/>
    <property type="molecule type" value="Genomic_DNA"/>
</dbReference>
<evidence type="ECO:0000313" key="2">
    <source>
        <dbReference type="Proteomes" id="UP000634179"/>
    </source>
</evidence>
<proteinExistence type="predicted"/>
<accession>A0AA40YBF3</accession>
<reference evidence="1" key="1">
    <citation type="submission" date="2020-11" db="EMBL/GenBank/DDBJ databases">
        <title>Enhanced detection system for hospital associated transmission using whole genome sequencing surveillance.</title>
        <authorList>
            <person name="Harrison L.H."/>
            <person name="Van Tyne D."/>
            <person name="Marsh J.W."/>
            <person name="Griffith M.P."/>
            <person name="Snyder D.J."/>
            <person name="Cooper V.S."/>
            <person name="Mustapha M."/>
        </authorList>
    </citation>
    <scope>NUCLEOTIDE SEQUENCE</scope>
    <source>
        <strain evidence="1">STEN00053</strain>
    </source>
</reference>
<evidence type="ECO:0000313" key="1">
    <source>
        <dbReference type="EMBL" id="MBH1792028.1"/>
    </source>
</evidence>
<protein>
    <submittedName>
        <fullName evidence="1">Uncharacterized protein</fullName>
    </submittedName>
</protein>
<comment type="caution">
    <text evidence="1">The sequence shown here is derived from an EMBL/GenBank/DDBJ whole genome shotgun (WGS) entry which is preliminary data.</text>
</comment>
<organism evidence="1 2">
    <name type="scientific">Stenotrophomonas maltophilia</name>
    <name type="common">Pseudomonas maltophilia</name>
    <name type="synonym">Xanthomonas maltophilia</name>
    <dbReference type="NCBI Taxonomy" id="40324"/>
    <lineage>
        <taxon>Bacteria</taxon>
        <taxon>Pseudomonadati</taxon>
        <taxon>Pseudomonadota</taxon>
        <taxon>Gammaproteobacteria</taxon>
        <taxon>Lysobacterales</taxon>
        <taxon>Lysobacteraceae</taxon>
        <taxon>Stenotrophomonas</taxon>
        <taxon>Stenotrophomonas maltophilia group</taxon>
    </lineage>
</organism>
<gene>
    <name evidence="1" type="ORF">I5V89_19375</name>
</gene>
<dbReference type="AlphaFoldDB" id="A0AA40YBF3"/>
<dbReference type="Proteomes" id="UP000634179">
    <property type="component" value="Unassembled WGS sequence"/>
</dbReference>